<dbReference type="SMART" id="SM00239">
    <property type="entry name" value="C2"/>
    <property type="match status" value="2"/>
</dbReference>
<feature type="transmembrane region" description="Helical" evidence="13">
    <location>
        <begin position="201"/>
        <end position="220"/>
    </location>
</feature>
<dbReference type="GO" id="GO:0005783">
    <property type="term" value="C:endoplasmic reticulum"/>
    <property type="evidence" value="ECO:0007669"/>
    <property type="project" value="TreeGrafter"/>
</dbReference>
<evidence type="ECO:0000256" key="1">
    <source>
        <dbReference type="ARBA" id="ARBA00004167"/>
    </source>
</evidence>
<evidence type="ECO:0000259" key="15">
    <source>
        <dbReference type="PROSITE" id="PS51847"/>
    </source>
</evidence>
<dbReference type="AlphaFoldDB" id="A0AAW1RFI6"/>
<dbReference type="PROSITE" id="PS50004">
    <property type="entry name" value="C2"/>
    <property type="match status" value="2"/>
</dbReference>
<feature type="transmembrane region" description="Helical" evidence="13">
    <location>
        <begin position="175"/>
        <end position="195"/>
    </location>
</feature>
<evidence type="ECO:0000256" key="5">
    <source>
        <dbReference type="ARBA" id="ARBA00022723"/>
    </source>
</evidence>
<keyword evidence="8 13" id="KW-1133">Transmembrane helix</keyword>
<evidence type="ECO:0000256" key="9">
    <source>
        <dbReference type="ARBA" id="ARBA00023055"/>
    </source>
</evidence>
<evidence type="ECO:0000256" key="2">
    <source>
        <dbReference type="ARBA" id="ARBA00006996"/>
    </source>
</evidence>
<keyword evidence="9" id="KW-0445">Lipid transport</keyword>
<feature type="compositionally biased region" description="Basic and acidic residues" evidence="12">
    <location>
        <begin position="21"/>
        <end position="31"/>
    </location>
</feature>
<feature type="domain" description="C2" evidence="14">
    <location>
        <begin position="607"/>
        <end position="725"/>
    </location>
</feature>
<dbReference type="CDD" id="cd21677">
    <property type="entry name" value="SMP_SYT"/>
    <property type="match status" value="1"/>
</dbReference>
<feature type="compositionally biased region" description="Basic and acidic residues" evidence="12">
    <location>
        <begin position="99"/>
        <end position="121"/>
    </location>
</feature>
<dbReference type="GO" id="GO:0046872">
    <property type="term" value="F:metal ion binding"/>
    <property type="evidence" value="ECO:0007669"/>
    <property type="project" value="UniProtKB-KW"/>
</dbReference>
<protein>
    <submittedName>
        <fullName evidence="16">Uncharacterized protein</fullName>
    </submittedName>
</protein>
<dbReference type="PROSITE" id="PS51847">
    <property type="entry name" value="SMP"/>
    <property type="match status" value="1"/>
</dbReference>
<proteinExistence type="inferred from homology"/>
<comment type="similarity">
    <text evidence="2">Belongs to the synaptotagmin family.</text>
</comment>
<dbReference type="Gene3D" id="2.60.40.150">
    <property type="entry name" value="C2 domain"/>
    <property type="match status" value="2"/>
</dbReference>
<keyword evidence="7" id="KW-0106">Calcium</keyword>
<feature type="domain" description="C2" evidence="14">
    <location>
        <begin position="446"/>
        <end position="584"/>
    </location>
</feature>
<reference evidence="16 17" key="1">
    <citation type="journal article" date="2024" name="Nat. Commun.">
        <title>Phylogenomics reveals the evolutionary origins of lichenization in chlorophyte algae.</title>
        <authorList>
            <person name="Puginier C."/>
            <person name="Libourel C."/>
            <person name="Otte J."/>
            <person name="Skaloud P."/>
            <person name="Haon M."/>
            <person name="Grisel S."/>
            <person name="Petersen M."/>
            <person name="Berrin J.G."/>
            <person name="Delaux P.M."/>
            <person name="Dal Grande F."/>
            <person name="Keller J."/>
        </authorList>
    </citation>
    <scope>NUCLEOTIDE SEQUENCE [LARGE SCALE GENOMIC DNA]</scope>
    <source>
        <strain evidence="16 17">SAG 2145</strain>
    </source>
</reference>
<dbReference type="Pfam" id="PF00168">
    <property type="entry name" value="C2"/>
    <property type="match status" value="2"/>
</dbReference>
<dbReference type="PANTHER" id="PTHR10774:SF190">
    <property type="entry name" value="C2 CALCIUM_LIPID-BINDING ENDONUCLEASE_EXONUCLEASE_PHOSPHATASE-RELATED"/>
    <property type="match status" value="1"/>
</dbReference>
<sequence length="806" mass="91047">MGVFGKTLEKLHLKPKVKHRQGVEYESHEVQPEEDPDYDKVKDPQLIIGDAPPKPMLGSQPFKSNMTYRITTERPQDPEIPEGDGAAAPANIPGQGHAPEARLEVPGKAHQEQAAGRHDFTAENQKPSPEEKEGDPTKQGAPTSGAAPVKQAKPAAVIVPDIQGHDGILFEGGKLLTWAAIGYGVFHILFLLWMRPSILDFIFWVAVGGGIGAAGAYGFYQTKHFKRQLNAGLNVTPGRKGLAEMVGKVPSWVQFKEKERVEFLNKAMLEMWPFYDKAACAMIKQTVEPLMNDYKPPGLIKNIYFKHLTFGDAPIKIDNVWVEDEGEEHVMLEIGFRWDGEGVNIAVAIELFAGGDAARMVPKVTDLQCSGVIRVLLAPLCPEIPCFGAAVVALRKPPLLHFKLDFGKALGSAYTAKAIRLWLDPFLRETLAQLIVWPNRLVYPILPESVTGPIDFLQLRHVGILQVSVLEGRNMRKMDTIGKSDPWVELYTQPTHKEKTTHKKNTLDPKWSNEDFWMLVQEPKTQMLRVQVFDRDNINLKELLNINLMKGIRESVGAAEFMARCAVDIKNIAIREGESLEDWYDLGRGDWSNDEGCGRGEGELLLRCKYWSFETIYSKPRQSNLGGLLVRLMKAQDLPPADNNGKSDPYVIFKIDGREQRSTIKPQCLEATWDEKFEWMKVQSDDVLTVEVYDHDAFTEDEMMGYLEVRMEEVQRFERCQSLRTYFMGEVYGNDKLPPEQQRHSNITLHLQWIPFDFEEFEGDGASSPHQPHRRSMADRLHMHGHGHGRASPCLLHDSLETQFLV</sequence>
<comment type="subcellular location">
    <subcellularLocation>
        <location evidence="1">Membrane</location>
        <topology evidence="1">Single-pass membrane protein</topology>
    </subcellularLocation>
</comment>
<dbReference type="Pfam" id="PF17047">
    <property type="entry name" value="SMP_LBD"/>
    <property type="match status" value="1"/>
</dbReference>
<dbReference type="PANTHER" id="PTHR10774">
    <property type="entry name" value="EXTENDED SYNAPTOTAGMIN-RELATED"/>
    <property type="match status" value="1"/>
</dbReference>
<evidence type="ECO:0000313" key="17">
    <source>
        <dbReference type="Proteomes" id="UP001438707"/>
    </source>
</evidence>
<name>A0AAW1RFI6_9CHLO</name>
<keyword evidence="11 13" id="KW-0472">Membrane</keyword>
<keyword evidence="5" id="KW-0479">Metal-binding</keyword>
<evidence type="ECO:0000256" key="7">
    <source>
        <dbReference type="ARBA" id="ARBA00022837"/>
    </source>
</evidence>
<evidence type="ECO:0000313" key="16">
    <source>
        <dbReference type="EMBL" id="KAK9832364.1"/>
    </source>
</evidence>
<dbReference type="GO" id="GO:0016020">
    <property type="term" value="C:membrane"/>
    <property type="evidence" value="ECO:0007669"/>
    <property type="project" value="UniProtKB-SubCell"/>
</dbReference>
<dbReference type="InterPro" id="IPR039010">
    <property type="entry name" value="Synaptotagmin_SMP"/>
</dbReference>
<comment type="caution">
    <text evidence="16">The sequence shown here is derived from an EMBL/GenBank/DDBJ whole genome shotgun (WGS) entry which is preliminary data.</text>
</comment>
<feature type="region of interest" description="Disordered" evidence="12">
    <location>
        <begin position="14"/>
        <end position="152"/>
    </location>
</feature>
<dbReference type="SUPFAM" id="SSF49562">
    <property type="entry name" value="C2 domain (Calcium/lipid-binding domain, CaLB)"/>
    <property type="match status" value="2"/>
</dbReference>
<dbReference type="Proteomes" id="UP001438707">
    <property type="component" value="Unassembled WGS sequence"/>
</dbReference>
<evidence type="ECO:0000256" key="6">
    <source>
        <dbReference type="ARBA" id="ARBA00022737"/>
    </source>
</evidence>
<gene>
    <name evidence="16" type="ORF">WJX74_007662</name>
</gene>
<keyword evidence="4 13" id="KW-0812">Transmembrane</keyword>
<keyword evidence="17" id="KW-1185">Reference proteome</keyword>
<evidence type="ECO:0000256" key="8">
    <source>
        <dbReference type="ARBA" id="ARBA00022989"/>
    </source>
</evidence>
<dbReference type="InterPro" id="IPR035892">
    <property type="entry name" value="C2_domain_sf"/>
</dbReference>
<keyword evidence="10" id="KW-0446">Lipid-binding</keyword>
<feature type="domain" description="SMP-LTD" evidence="15">
    <location>
        <begin position="257"/>
        <end position="446"/>
    </location>
</feature>
<evidence type="ECO:0000256" key="13">
    <source>
        <dbReference type="SAM" id="Phobius"/>
    </source>
</evidence>
<evidence type="ECO:0000256" key="11">
    <source>
        <dbReference type="ARBA" id="ARBA00023136"/>
    </source>
</evidence>
<evidence type="ECO:0000259" key="14">
    <source>
        <dbReference type="PROSITE" id="PS50004"/>
    </source>
</evidence>
<dbReference type="GO" id="GO:0008289">
    <property type="term" value="F:lipid binding"/>
    <property type="evidence" value="ECO:0007669"/>
    <property type="project" value="UniProtKB-KW"/>
</dbReference>
<evidence type="ECO:0000256" key="4">
    <source>
        <dbReference type="ARBA" id="ARBA00022692"/>
    </source>
</evidence>
<evidence type="ECO:0000256" key="3">
    <source>
        <dbReference type="ARBA" id="ARBA00022448"/>
    </source>
</evidence>
<dbReference type="InterPro" id="IPR031468">
    <property type="entry name" value="SMP_LBD"/>
</dbReference>
<evidence type="ECO:0000256" key="10">
    <source>
        <dbReference type="ARBA" id="ARBA00023121"/>
    </source>
</evidence>
<keyword evidence="3" id="KW-0813">Transport</keyword>
<accession>A0AAW1RFI6</accession>
<dbReference type="EMBL" id="JALJOS010000012">
    <property type="protein sequence ID" value="KAK9832364.1"/>
    <property type="molecule type" value="Genomic_DNA"/>
</dbReference>
<evidence type="ECO:0000256" key="12">
    <source>
        <dbReference type="SAM" id="MobiDB-lite"/>
    </source>
</evidence>
<dbReference type="GO" id="GO:0006869">
    <property type="term" value="P:lipid transport"/>
    <property type="evidence" value="ECO:0007669"/>
    <property type="project" value="UniProtKB-KW"/>
</dbReference>
<dbReference type="InterPro" id="IPR045050">
    <property type="entry name" value="Synaptotagmin_plant"/>
</dbReference>
<dbReference type="InterPro" id="IPR000008">
    <property type="entry name" value="C2_dom"/>
</dbReference>
<dbReference type="CDD" id="cd00030">
    <property type="entry name" value="C2"/>
    <property type="match status" value="2"/>
</dbReference>
<keyword evidence="6" id="KW-0677">Repeat</keyword>
<feature type="compositionally biased region" description="Polar residues" evidence="12">
    <location>
        <begin position="61"/>
        <end position="70"/>
    </location>
</feature>
<organism evidence="16 17">
    <name type="scientific">Apatococcus lobatus</name>
    <dbReference type="NCBI Taxonomy" id="904363"/>
    <lineage>
        <taxon>Eukaryota</taxon>
        <taxon>Viridiplantae</taxon>
        <taxon>Chlorophyta</taxon>
        <taxon>core chlorophytes</taxon>
        <taxon>Trebouxiophyceae</taxon>
        <taxon>Chlorellales</taxon>
        <taxon>Chlorellaceae</taxon>
        <taxon>Apatococcus</taxon>
    </lineage>
</organism>